<evidence type="ECO:0000256" key="2">
    <source>
        <dbReference type="ARBA" id="ARBA00022630"/>
    </source>
</evidence>
<dbReference type="PANTHER" id="PTHR43004">
    <property type="entry name" value="TRK SYSTEM POTASSIUM UPTAKE PROTEIN"/>
    <property type="match status" value="1"/>
</dbReference>
<dbReference type="EMBL" id="JAUMSQ010000305">
    <property type="protein sequence ID" value="MDO3639329.1"/>
    <property type="molecule type" value="Genomic_DNA"/>
</dbReference>
<keyword evidence="5" id="KW-0560">Oxidoreductase</keyword>
<dbReference type="InterPro" id="IPR036188">
    <property type="entry name" value="FAD/NAD-bd_sf"/>
</dbReference>
<keyword evidence="6" id="KW-1185">Reference proteome</keyword>
<dbReference type="GO" id="GO:0004497">
    <property type="term" value="F:monooxygenase activity"/>
    <property type="evidence" value="ECO:0007669"/>
    <property type="project" value="UniProtKB-KW"/>
</dbReference>
<dbReference type="PANTHER" id="PTHR43004:SF19">
    <property type="entry name" value="BINDING MONOOXYGENASE, PUTATIVE (JCVI)-RELATED"/>
    <property type="match status" value="1"/>
</dbReference>
<evidence type="ECO:0000256" key="1">
    <source>
        <dbReference type="ARBA" id="ARBA00001974"/>
    </source>
</evidence>
<evidence type="ECO:0000313" key="5">
    <source>
        <dbReference type="EMBL" id="MDO3639329.1"/>
    </source>
</evidence>
<keyword evidence="2" id="KW-0285">Flavoprotein</keyword>
<protein>
    <submittedName>
        <fullName evidence="5">FAD-dependent monooxygenase</fullName>
    </submittedName>
</protein>
<dbReference type="PROSITE" id="PS51257">
    <property type="entry name" value="PROKAR_LIPOPROTEIN"/>
    <property type="match status" value="1"/>
</dbReference>
<dbReference type="PRINTS" id="PR00420">
    <property type="entry name" value="RNGMNOXGNASE"/>
</dbReference>
<gene>
    <name evidence="5" type="ORF">Q2100_26535</name>
</gene>
<keyword evidence="3" id="KW-0274">FAD</keyword>
<sequence>MTDERVDVAISGAGPNGLLLACELALAGLRPVVLDALPGPSAEPKANGLVGQVIRQLDMRGLYHAFGGDAGPPQPAHGWMFAGMSLSFLGIEDNPMYALILPQPRLVRLLEKRARDLGVDIRWGSELTALDAREDGVALTVATQDRRHRMDAGFLVGADGGRSMVRKAAGIEFPGHTSPIVSRIAHVRLPDARLVPGRGFDIEGFGTLAFGVSRFDNGTVVVFPLEPDRPMLGTIEYGWTPGSTEAPMTLAELQDSLSRVLGVDVAIEAPRTPETHALRRLDGINSRLAQRYRAGRILLAGDAAHVHSPMGGPGLNLGMQDVVNLGWKLAAVVKGWAPEGLLDTYESERRPVGERVMMHSLAQLALAAPGPEVSALRELFGELAGQREVARHLARTLAGADVRYDVGDDHPMSGFMVPDLVLDDGRRVTDLLHDARGVLLDATGGAASTVSAPWADRVDVVSGRIAGGPAALLVRPDGYVACATDDFEGADESRLRHALNRWFGARLSAASP</sequence>
<dbReference type="Gene3D" id="3.30.70.2450">
    <property type="match status" value="1"/>
</dbReference>
<keyword evidence="5" id="KW-0503">Monooxygenase</keyword>
<evidence type="ECO:0000313" key="6">
    <source>
        <dbReference type="Proteomes" id="UP001168823"/>
    </source>
</evidence>
<dbReference type="RefSeq" id="WP_302916468.1">
    <property type="nucleotide sequence ID" value="NZ_JAUMSQ010000305.1"/>
</dbReference>
<dbReference type="Pfam" id="PF21274">
    <property type="entry name" value="Rng_hyd_C"/>
    <property type="match status" value="1"/>
</dbReference>
<dbReference type="Gene3D" id="3.50.50.60">
    <property type="entry name" value="FAD/NAD(P)-binding domain"/>
    <property type="match status" value="2"/>
</dbReference>
<dbReference type="Proteomes" id="UP001168823">
    <property type="component" value="Unassembled WGS sequence"/>
</dbReference>
<dbReference type="SUPFAM" id="SSF51905">
    <property type="entry name" value="FAD/NAD(P)-binding domain"/>
    <property type="match status" value="1"/>
</dbReference>
<reference evidence="5" key="1">
    <citation type="submission" date="2023-07" db="EMBL/GenBank/DDBJ databases">
        <title>Mycolicibacterium sp. nov., a novel bacterial species.</title>
        <authorList>
            <person name="Cao Y."/>
        </authorList>
    </citation>
    <scope>NUCLEOTIDE SEQUENCE</scope>
    <source>
        <strain evidence="5">KC 300</strain>
    </source>
</reference>
<evidence type="ECO:0000259" key="4">
    <source>
        <dbReference type="Pfam" id="PF01494"/>
    </source>
</evidence>
<dbReference type="Pfam" id="PF01494">
    <property type="entry name" value="FAD_binding_3"/>
    <property type="match status" value="1"/>
</dbReference>
<organism evidence="5 6">
    <name type="scientific">Mycolicibacterium arseniciresistens</name>
    <dbReference type="NCBI Taxonomy" id="3062257"/>
    <lineage>
        <taxon>Bacteria</taxon>
        <taxon>Bacillati</taxon>
        <taxon>Actinomycetota</taxon>
        <taxon>Actinomycetes</taxon>
        <taxon>Mycobacteriales</taxon>
        <taxon>Mycobacteriaceae</taxon>
        <taxon>Mycolicibacterium</taxon>
    </lineage>
</organism>
<name>A0ABT8USZ2_9MYCO</name>
<dbReference type="InterPro" id="IPR002938">
    <property type="entry name" value="FAD-bd"/>
</dbReference>
<dbReference type="InterPro" id="IPR050641">
    <property type="entry name" value="RIFMO-like"/>
</dbReference>
<comment type="cofactor">
    <cofactor evidence="1">
        <name>FAD</name>
        <dbReference type="ChEBI" id="CHEBI:57692"/>
    </cofactor>
</comment>
<dbReference type="Gene3D" id="3.40.30.120">
    <property type="match status" value="1"/>
</dbReference>
<evidence type="ECO:0000256" key="3">
    <source>
        <dbReference type="ARBA" id="ARBA00022827"/>
    </source>
</evidence>
<comment type="caution">
    <text evidence="5">The sequence shown here is derived from an EMBL/GenBank/DDBJ whole genome shotgun (WGS) entry which is preliminary data.</text>
</comment>
<feature type="domain" description="FAD-binding" evidence="4">
    <location>
        <begin position="5"/>
        <end position="359"/>
    </location>
</feature>
<accession>A0ABT8USZ2</accession>
<proteinExistence type="predicted"/>